<keyword evidence="5" id="KW-0479">Metal-binding</keyword>
<dbReference type="InterPro" id="IPR036397">
    <property type="entry name" value="RNaseH_sf"/>
</dbReference>
<dbReference type="GO" id="GO:0004523">
    <property type="term" value="F:RNA-DNA hybrid ribonuclease activity"/>
    <property type="evidence" value="ECO:0007669"/>
    <property type="project" value="UniProtKB-EC"/>
</dbReference>
<evidence type="ECO:0000259" key="8">
    <source>
        <dbReference type="PROSITE" id="PS50879"/>
    </source>
</evidence>
<dbReference type="SUPFAM" id="SSF53098">
    <property type="entry name" value="Ribonuclease H-like"/>
    <property type="match status" value="1"/>
</dbReference>
<organism evidence="9">
    <name type="scientific">viral metagenome</name>
    <dbReference type="NCBI Taxonomy" id="1070528"/>
    <lineage>
        <taxon>unclassified sequences</taxon>
        <taxon>metagenomes</taxon>
        <taxon>organismal metagenomes</taxon>
    </lineage>
</organism>
<dbReference type="AlphaFoldDB" id="A0A6C0HKI8"/>
<evidence type="ECO:0000256" key="1">
    <source>
        <dbReference type="ARBA" id="ARBA00000077"/>
    </source>
</evidence>
<keyword evidence="4" id="KW-0540">Nuclease</keyword>
<dbReference type="PROSITE" id="PS50879">
    <property type="entry name" value="RNASE_H_1"/>
    <property type="match status" value="1"/>
</dbReference>
<dbReference type="GO" id="GO:0043137">
    <property type="term" value="P:DNA replication, removal of RNA primer"/>
    <property type="evidence" value="ECO:0007669"/>
    <property type="project" value="TreeGrafter"/>
</dbReference>
<sequence length="259" mass="28719">MMLHMYSDGSCINNGKKSSKGAIGVAYPDFPSESYGAPLPAEMHPTNQTAELHAIYDGLEHLKTITAASERVVRVCTDSEYSINCLTKWVAAWRRKGWKTAEGKDVVHRVAVEKILKSLEGFGGHQFVHVKAHTGADDEDSKWNDVCDRLARKAVDDGKRVAYEDLAVKIVRTGEPTDEVLKGIPLALMGGPASEDDLAKALREHLDILDPKFLKSALISALKKTLNARAYDLEKTKIHKQVAYRLIEKSHLTIERADE</sequence>
<feature type="domain" description="RNase H type-1" evidence="8">
    <location>
        <begin position="1"/>
        <end position="156"/>
    </location>
</feature>
<evidence type="ECO:0000256" key="7">
    <source>
        <dbReference type="ARBA" id="ARBA00022801"/>
    </source>
</evidence>
<dbReference type="Pfam" id="PF00075">
    <property type="entry name" value="RNase_H"/>
    <property type="match status" value="1"/>
</dbReference>
<dbReference type="InterPro" id="IPR050092">
    <property type="entry name" value="RNase_H"/>
</dbReference>
<name>A0A6C0HKI8_9ZZZZ</name>
<proteinExistence type="inferred from homology"/>
<evidence type="ECO:0000256" key="3">
    <source>
        <dbReference type="ARBA" id="ARBA00012180"/>
    </source>
</evidence>
<dbReference type="EMBL" id="MN739976">
    <property type="protein sequence ID" value="QHT80999.1"/>
    <property type="molecule type" value="Genomic_DNA"/>
</dbReference>
<evidence type="ECO:0000256" key="4">
    <source>
        <dbReference type="ARBA" id="ARBA00022722"/>
    </source>
</evidence>
<evidence type="ECO:0000313" key="9">
    <source>
        <dbReference type="EMBL" id="QHT80999.1"/>
    </source>
</evidence>
<protein>
    <recommendedName>
        <fullName evidence="3">ribonuclease H</fullName>
        <ecNumber evidence="3">3.1.26.4</ecNumber>
    </recommendedName>
</protein>
<dbReference type="PANTHER" id="PTHR10642:SF26">
    <property type="entry name" value="RIBONUCLEASE H1"/>
    <property type="match status" value="1"/>
</dbReference>
<dbReference type="PANTHER" id="PTHR10642">
    <property type="entry name" value="RIBONUCLEASE H1"/>
    <property type="match status" value="1"/>
</dbReference>
<keyword evidence="7" id="KW-0378">Hydrolase</keyword>
<dbReference type="GO" id="GO:0003676">
    <property type="term" value="F:nucleic acid binding"/>
    <property type="evidence" value="ECO:0007669"/>
    <property type="project" value="InterPro"/>
</dbReference>
<dbReference type="Gene3D" id="3.30.420.10">
    <property type="entry name" value="Ribonuclease H-like superfamily/Ribonuclease H"/>
    <property type="match status" value="1"/>
</dbReference>
<dbReference type="InterPro" id="IPR002156">
    <property type="entry name" value="RNaseH_domain"/>
</dbReference>
<accession>A0A6C0HKI8</accession>
<dbReference type="CDD" id="cd09280">
    <property type="entry name" value="RNase_HI_eukaryote_like"/>
    <property type="match status" value="1"/>
</dbReference>
<comment type="similarity">
    <text evidence="2">Belongs to the RNase H family.</text>
</comment>
<evidence type="ECO:0000256" key="2">
    <source>
        <dbReference type="ARBA" id="ARBA00005300"/>
    </source>
</evidence>
<keyword evidence="6" id="KW-0255">Endonuclease</keyword>
<evidence type="ECO:0000256" key="5">
    <source>
        <dbReference type="ARBA" id="ARBA00022723"/>
    </source>
</evidence>
<dbReference type="InterPro" id="IPR012337">
    <property type="entry name" value="RNaseH-like_sf"/>
</dbReference>
<dbReference type="GO" id="GO:0046872">
    <property type="term" value="F:metal ion binding"/>
    <property type="evidence" value="ECO:0007669"/>
    <property type="project" value="UniProtKB-KW"/>
</dbReference>
<evidence type="ECO:0000256" key="6">
    <source>
        <dbReference type="ARBA" id="ARBA00022759"/>
    </source>
</evidence>
<dbReference type="EC" id="3.1.26.4" evidence="3"/>
<comment type="catalytic activity">
    <reaction evidence="1">
        <text>Endonucleolytic cleavage to 5'-phosphomonoester.</text>
        <dbReference type="EC" id="3.1.26.4"/>
    </reaction>
</comment>
<reference evidence="9" key="1">
    <citation type="journal article" date="2020" name="Nature">
        <title>Giant virus diversity and host interactions through global metagenomics.</title>
        <authorList>
            <person name="Schulz F."/>
            <person name="Roux S."/>
            <person name="Paez-Espino D."/>
            <person name="Jungbluth S."/>
            <person name="Walsh D.A."/>
            <person name="Denef V.J."/>
            <person name="McMahon K.D."/>
            <person name="Konstantinidis K.T."/>
            <person name="Eloe-Fadrosh E.A."/>
            <person name="Kyrpides N.C."/>
            <person name="Woyke T."/>
        </authorList>
    </citation>
    <scope>NUCLEOTIDE SEQUENCE</scope>
    <source>
        <strain evidence="9">GVMAG-M-3300023184-135</strain>
    </source>
</reference>